<accession>A0A2W1JYP4</accession>
<dbReference type="AlphaFoldDB" id="A0A2W1JYP4"/>
<proteinExistence type="predicted"/>
<protein>
    <recommendedName>
        <fullName evidence="5">TIGR04376 family protein</fullName>
    </recommendedName>
</protein>
<dbReference type="OrthoDB" id="511898at2"/>
<dbReference type="NCBIfam" id="TIGR04376">
    <property type="entry name" value="TIGR04376 family protein"/>
    <property type="match status" value="1"/>
</dbReference>
<evidence type="ECO:0000313" key="3">
    <source>
        <dbReference type="EMBL" id="PZD75345.1"/>
    </source>
</evidence>
<dbReference type="InterPro" id="IPR030816">
    <property type="entry name" value="CHP04376"/>
</dbReference>
<evidence type="ECO:0000313" key="4">
    <source>
        <dbReference type="Proteomes" id="UP000248857"/>
    </source>
</evidence>
<evidence type="ECO:0000256" key="2">
    <source>
        <dbReference type="SAM" id="MobiDB-lite"/>
    </source>
</evidence>
<feature type="compositionally biased region" description="Polar residues" evidence="2">
    <location>
        <begin position="138"/>
        <end position="159"/>
    </location>
</feature>
<keyword evidence="1" id="KW-0175">Coiled coil</keyword>
<feature type="region of interest" description="Disordered" evidence="2">
    <location>
        <begin position="134"/>
        <end position="172"/>
    </location>
</feature>
<organism evidence="3 4">
    <name type="scientific">Acaryochloris thomasi RCC1774</name>
    <dbReference type="NCBI Taxonomy" id="1764569"/>
    <lineage>
        <taxon>Bacteria</taxon>
        <taxon>Bacillati</taxon>
        <taxon>Cyanobacteriota</taxon>
        <taxon>Cyanophyceae</taxon>
        <taxon>Acaryochloridales</taxon>
        <taxon>Acaryochloridaceae</taxon>
        <taxon>Acaryochloris</taxon>
        <taxon>Acaryochloris thomasi</taxon>
    </lineage>
</organism>
<dbReference type="EMBL" id="PQWO01000001">
    <property type="protein sequence ID" value="PZD75345.1"/>
    <property type="molecule type" value="Genomic_DNA"/>
</dbReference>
<sequence>MSVFDDVSRFLEERLEEYLRAHPHLELQVLDDKLRDQAADTAKLLAQLQAEEQQQQKAILETANEIQRWHQRIKKAQQAGRKDLATAAEQREAALLRQGNQQWGQLEIIKERVAQTKELHQKIQVRRQEVQAKIRQAPKQQTARTAQTTGWYQKTSSGGASDPLEEQFQRWEMDDELDQLKRKMGR</sequence>
<dbReference type="RefSeq" id="WP_110984481.1">
    <property type="nucleotide sequence ID" value="NZ_CAWNWM010000001.1"/>
</dbReference>
<name>A0A2W1JYP4_9CYAN</name>
<dbReference type="Proteomes" id="UP000248857">
    <property type="component" value="Unassembled WGS sequence"/>
</dbReference>
<comment type="caution">
    <text evidence="3">The sequence shown here is derived from an EMBL/GenBank/DDBJ whole genome shotgun (WGS) entry which is preliminary data.</text>
</comment>
<gene>
    <name evidence="3" type="ORF">C1752_00517</name>
</gene>
<keyword evidence="4" id="KW-1185">Reference proteome</keyword>
<evidence type="ECO:0008006" key="5">
    <source>
        <dbReference type="Google" id="ProtNLM"/>
    </source>
</evidence>
<feature type="coiled-coil region" evidence="1">
    <location>
        <begin position="31"/>
        <end position="79"/>
    </location>
</feature>
<reference evidence="3 4" key="1">
    <citation type="journal article" date="2018" name="Sci. Rep.">
        <title>A novel species of the marine cyanobacterium Acaryochloris with a unique pigment content and lifestyle.</title>
        <authorList>
            <person name="Partensky F."/>
            <person name="Six C."/>
            <person name="Ratin M."/>
            <person name="Garczarek L."/>
            <person name="Vaulot D."/>
            <person name="Probert I."/>
            <person name="Calteau A."/>
            <person name="Gourvil P."/>
            <person name="Marie D."/>
            <person name="Grebert T."/>
            <person name="Bouchier C."/>
            <person name="Le Panse S."/>
            <person name="Gachenot M."/>
            <person name="Rodriguez F."/>
            <person name="Garrido J.L."/>
        </authorList>
    </citation>
    <scope>NUCLEOTIDE SEQUENCE [LARGE SCALE GENOMIC DNA]</scope>
    <source>
        <strain evidence="3 4">RCC1774</strain>
    </source>
</reference>
<evidence type="ECO:0000256" key="1">
    <source>
        <dbReference type="SAM" id="Coils"/>
    </source>
</evidence>